<keyword evidence="3" id="KW-1185">Reference proteome</keyword>
<dbReference type="EMBL" id="OZ021735">
    <property type="protein sequence ID" value="CAK9309223.1"/>
    <property type="molecule type" value="Genomic_DNA"/>
</dbReference>
<feature type="non-terminal residue" evidence="2">
    <location>
        <position position="1"/>
    </location>
</feature>
<protein>
    <submittedName>
        <fullName evidence="2">Uncharacterized protein</fullName>
    </submittedName>
</protein>
<evidence type="ECO:0000313" key="3">
    <source>
        <dbReference type="Proteomes" id="UP001642487"/>
    </source>
</evidence>
<sequence length="143" mass="16194">IVFGKDRAHGLGAKYPTDMSEAVERDMDNNDFWRVMDGFYVLDPPIVGGEKVDRTTSMSEGATNTQSIVHTSNRSSKKRARSVDPLVVAVNGLENVVSSHLSSANDNIQEIAMFYRQVDYFFSLPRDERYEFLMKVLQEDVHS</sequence>
<feature type="region of interest" description="Disordered" evidence="1">
    <location>
        <begin position="51"/>
        <end position="80"/>
    </location>
</feature>
<proteinExistence type="predicted"/>
<organism evidence="2 3">
    <name type="scientific">Citrullus colocynthis</name>
    <name type="common">colocynth</name>
    <dbReference type="NCBI Taxonomy" id="252529"/>
    <lineage>
        <taxon>Eukaryota</taxon>
        <taxon>Viridiplantae</taxon>
        <taxon>Streptophyta</taxon>
        <taxon>Embryophyta</taxon>
        <taxon>Tracheophyta</taxon>
        <taxon>Spermatophyta</taxon>
        <taxon>Magnoliopsida</taxon>
        <taxon>eudicotyledons</taxon>
        <taxon>Gunneridae</taxon>
        <taxon>Pentapetalae</taxon>
        <taxon>rosids</taxon>
        <taxon>fabids</taxon>
        <taxon>Cucurbitales</taxon>
        <taxon>Cucurbitaceae</taxon>
        <taxon>Benincaseae</taxon>
        <taxon>Citrullus</taxon>
    </lineage>
</organism>
<feature type="compositionally biased region" description="Polar residues" evidence="1">
    <location>
        <begin position="55"/>
        <end position="74"/>
    </location>
</feature>
<evidence type="ECO:0000256" key="1">
    <source>
        <dbReference type="SAM" id="MobiDB-lite"/>
    </source>
</evidence>
<gene>
    <name evidence="2" type="ORF">CITCOLO1_LOCUS769</name>
</gene>
<accession>A0ABP0XM29</accession>
<reference evidence="2 3" key="1">
    <citation type="submission" date="2024-03" db="EMBL/GenBank/DDBJ databases">
        <authorList>
            <person name="Gkanogiannis A."/>
            <person name="Becerra Lopez-Lavalle L."/>
        </authorList>
    </citation>
    <scope>NUCLEOTIDE SEQUENCE [LARGE SCALE GENOMIC DNA]</scope>
</reference>
<dbReference type="Proteomes" id="UP001642487">
    <property type="component" value="Chromosome 1"/>
</dbReference>
<evidence type="ECO:0000313" key="2">
    <source>
        <dbReference type="EMBL" id="CAK9309223.1"/>
    </source>
</evidence>
<name>A0ABP0XM29_9ROSI</name>